<feature type="compositionally biased region" description="Low complexity" evidence="1">
    <location>
        <begin position="577"/>
        <end position="606"/>
    </location>
</feature>
<protein>
    <submittedName>
        <fullName evidence="3">Uncharacterized protein</fullName>
    </submittedName>
</protein>
<feature type="signal peptide" evidence="2">
    <location>
        <begin position="1"/>
        <end position="35"/>
    </location>
</feature>
<dbReference type="EMBL" id="BNJQ01000004">
    <property type="protein sequence ID" value="GHP02767.1"/>
    <property type="molecule type" value="Genomic_DNA"/>
</dbReference>
<dbReference type="AlphaFoldDB" id="A0A830HCE9"/>
<evidence type="ECO:0000256" key="2">
    <source>
        <dbReference type="SAM" id="SignalP"/>
    </source>
</evidence>
<feature type="region of interest" description="Disordered" evidence="1">
    <location>
        <begin position="507"/>
        <end position="606"/>
    </location>
</feature>
<gene>
    <name evidence="3" type="ORF">PPROV_000152200</name>
</gene>
<keyword evidence="4" id="KW-1185">Reference proteome</keyword>
<accession>A0A830HCE9</accession>
<feature type="chain" id="PRO_5032940272" evidence="2">
    <location>
        <begin position="36"/>
        <end position="629"/>
    </location>
</feature>
<dbReference type="Proteomes" id="UP000660262">
    <property type="component" value="Unassembled WGS sequence"/>
</dbReference>
<keyword evidence="2" id="KW-0732">Signal</keyword>
<evidence type="ECO:0000313" key="4">
    <source>
        <dbReference type="Proteomes" id="UP000660262"/>
    </source>
</evidence>
<evidence type="ECO:0000256" key="1">
    <source>
        <dbReference type="SAM" id="MobiDB-lite"/>
    </source>
</evidence>
<feature type="compositionally biased region" description="Low complexity" evidence="1">
    <location>
        <begin position="507"/>
        <end position="564"/>
    </location>
</feature>
<evidence type="ECO:0000313" key="3">
    <source>
        <dbReference type="EMBL" id="GHP02767.1"/>
    </source>
</evidence>
<organism evidence="3 4">
    <name type="scientific">Pycnococcus provasolii</name>
    <dbReference type="NCBI Taxonomy" id="41880"/>
    <lineage>
        <taxon>Eukaryota</taxon>
        <taxon>Viridiplantae</taxon>
        <taxon>Chlorophyta</taxon>
        <taxon>Pseudoscourfieldiophyceae</taxon>
        <taxon>Pseudoscourfieldiales</taxon>
        <taxon>Pycnococcaceae</taxon>
        <taxon>Pycnococcus</taxon>
    </lineage>
</organism>
<name>A0A830HCE9_9CHLO</name>
<proteinExistence type="predicted"/>
<reference evidence="3" key="1">
    <citation type="submission" date="2020-10" db="EMBL/GenBank/DDBJ databases">
        <title>Unveiling of a novel bifunctional photoreceptor, Dualchrome1, isolated from a cosmopolitan green alga.</title>
        <authorList>
            <person name="Suzuki S."/>
            <person name="Kawachi M."/>
        </authorList>
    </citation>
    <scope>NUCLEOTIDE SEQUENCE</scope>
    <source>
        <strain evidence="3">NIES 2893</strain>
    </source>
</reference>
<sequence>MVSSSSSSSSSILHNILFLAVILSLLLLCLTLTSANHDGPRFPADNYYLQTLGLECHTGNAYNPVYGGEAHNNFRIKDTVLSEDQKAIKVTADLRTTGRAAVTGEWTTVLSKDLRAYRGAKCYMDVMAEGGEALAAGPCELNTDANGGAEFVLNLEEPLPHVIGGPSFTNYHVAVEFAVNADDVGICVAELSDHFHIPNQRRVAAQARLVTKVSAKSPAGDAAQSVPAPAGLVAKYESIQAVRADVNANTGAFKAAARLDRTTTIPGANAASPCDAAITADVSVTTIDGKPVDALDIPVALSSAPTERSTCMRIDVTFRGPGASGGGLTSASESAGAKWKADPYLLFRGATRSNGAAPSDYPSLHRLWLWDAETIDTAIAPNSYLAELMPELCSMEGVYDGHAEANNEGPLTGRKFSALYRAFNGGWKLVTAVAPGGETDDTASLAFPFWMQGGCGTPGKVSNDTSCGAGQGDVPLLMEEIMASESRSCALGTTWCAKDVAAEPGCSSNSVSVQSKGSTASTSTSSTTTTTTSTSASAGGEATTTTTTTTKATGTTSSTTAASSPSPVSVPINVFNPSPSSAPTTYTPAPAAEVTTTAGSSSKSSARATSRALALVMAGMAGVYLRLLI</sequence>
<comment type="caution">
    <text evidence="3">The sequence shown here is derived from an EMBL/GenBank/DDBJ whole genome shotgun (WGS) entry which is preliminary data.</text>
</comment>